<evidence type="ECO:0000256" key="4">
    <source>
        <dbReference type="ARBA" id="ARBA00022833"/>
    </source>
</evidence>
<evidence type="ECO:0000259" key="11">
    <source>
        <dbReference type="PROSITE" id="PS50188"/>
    </source>
</evidence>
<dbReference type="InterPro" id="IPR001870">
    <property type="entry name" value="B30.2/SPRY"/>
</dbReference>
<dbReference type="SUPFAM" id="SSF49899">
    <property type="entry name" value="Concanavalin A-like lectins/glucanases"/>
    <property type="match status" value="1"/>
</dbReference>
<accession>A0A0P7YEU8</accession>
<dbReference type="SUPFAM" id="SSF57850">
    <property type="entry name" value="RING/U-box"/>
    <property type="match status" value="1"/>
</dbReference>
<keyword evidence="4" id="KW-0862">Zinc</keyword>
<organism evidence="12 13">
    <name type="scientific">Scleropages formosus</name>
    <name type="common">Asian bonytongue</name>
    <name type="synonym">Osteoglossum formosum</name>
    <dbReference type="NCBI Taxonomy" id="113540"/>
    <lineage>
        <taxon>Eukaryota</taxon>
        <taxon>Metazoa</taxon>
        <taxon>Chordata</taxon>
        <taxon>Craniata</taxon>
        <taxon>Vertebrata</taxon>
        <taxon>Euteleostomi</taxon>
        <taxon>Actinopterygii</taxon>
        <taxon>Neopterygii</taxon>
        <taxon>Teleostei</taxon>
        <taxon>Osteoglossocephala</taxon>
        <taxon>Osteoglossomorpha</taxon>
        <taxon>Osteoglossiformes</taxon>
        <taxon>Osteoglossidae</taxon>
        <taxon>Scleropages</taxon>
    </lineage>
</organism>
<gene>
    <name evidence="12" type="ORF">Z043_116724</name>
</gene>
<keyword evidence="7" id="KW-0175">Coiled coil</keyword>
<dbReference type="InterPro" id="IPR013083">
    <property type="entry name" value="Znf_RING/FYVE/PHD"/>
</dbReference>
<dbReference type="InterPro" id="IPR003877">
    <property type="entry name" value="SPRY_dom"/>
</dbReference>
<reference evidence="12 13" key="1">
    <citation type="submission" date="2015-08" db="EMBL/GenBank/DDBJ databases">
        <title>The genome of the Asian arowana (Scleropages formosus).</title>
        <authorList>
            <person name="Tan M.H."/>
            <person name="Gan H.M."/>
            <person name="Croft L.J."/>
            <person name="Austin C.M."/>
        </authorList>
    </citation>
    <scope>NUCLEOTIDE SEQUENCE [LARGE SCALE GENOMIC DNA]</scope>
    <source>
        <strain evidence="12">Aro1</strain>
    </source>
</reference>
<feature type="coiled-coil region" evidence="7">
    <location>
        <begin position="164"/>
        <end position="198"/>
    </location>
</feature>
<evidence type="ECO:0000256" key="1">
    <source>
        <dbReference type="ARBA" id="ARBA00022588"/>
    </source>
</evidence>
<dbReference type="PANTHER" id="PTHR25465">
    <property type="entry name" value="B-BOX DOMAIN CONTAINING"/>
    <property type="match status" value="1"/>
</dbReference>
<keyword evidence="1" id="KW-0399">Innate immunity</keyword>
<comment type="caution">
    <text evidence="12">The sequence shown here is derived from an EMBL/GenBank/DDBJ whole genome shotgun (WGS) entry which is preliminary data.</text>
</comment>
<dbReference type="PANTHER" id="PTHR25465:SF31">
    <property type="entry name" value="RING-TYPE DOMAIN-CONTAINING PROTEIN"/>
    <property type="match status" value="1"/>
</dbReference>
<evidence type="ECO:0000313" key="13">
    <source>
        <dbReference type="Proteomes" id="UP000034805"/>
    </source>
</evidence>
<name>A0A0P7YEU8_SCLFO</name>
<evidence type="ECO:0000256" key="3">
    <source>
        <dbReference type="ARBA" id="ARBA00022771"/>
    </source>
</evidence>
<feature type="region of interest" description="Disordered" evidence="8">
    <location>
        <begin position="329"/>
        <end position="352"/>
    </location>
</feature>
<dbReference type="InterPro" id="IPR003879">
    <property type="entry name" value="Butyrophylin_SPRY"/>
</dbReference>
<evidence type="ECO:0000256" key="6">
    <source>
        <dbReference type="PROSITE-ProRule" id="PRU00024"/>
    </source>
</evidence>
<dbReference type="GO" id="GO:0045087">
    <property type="term" value="P:innate immune response"/>
    <property type="evidence" value="ECO:0007669"/>
    <property type="project" value="UniProtKB-KW"/>
</dbReference>
<dbReference type="GO" id="GO:0005737">
    <property type="term" value="C:cytoplasm"/>
    <property type="evidence" value="ECO:0007669"/>
    <property type="project" value="UniProtKB-ARBA"/>
</dbReference>
<dbReference type="InterPro" id="IPR001841">
    <property type="entry name" value="Znf_RING"/>
</dbReference>
<dbReference type="AlphaFoldDB" id="A0A0P7YEU8"/>
<dbReference type="PRINTS" id="PR01407">
    <property type="entry name" value="BUTYPHLNCDUF"/>
</dbReference>
<dbReference type="Gene3D" id="2.60.120.920">
    <property type="match status" value="1"/>
</dbReference>
<dbReference type="PROSITE" id="PS00518">
    <property type="entry name" value="ZF_RING_1"/>
    <property type="match status" value="1"/>
</dbReference>
<dbReference type="Pfam" id="PF13765">
    <property type="entry name" value="PRY"/>
    <property type="match status" value="1"/>
</dbReference>
<keyword evidence="3 6" id="KW-0863">Zinc-finger</keyword>
<evidence type="ECO:0000256" key="8">
    <source>
        <dbReference type="SAM" id="MobiDB-lite"/>
    </source>
</evidence>
<dbReference type="SMART" id="SM00589">
    <property type="entry name" value="PRY"/>
    <property type="match status" value="1"/>
</dbReference>
<proteinExistence type="predicted"/>
<dbReference type="EMBL" id="JARO02006700">
    <property type="protein sequence ID" value="KPP64890.1"/>
    <property type="molecule type" value="Genomic_DNA"/>
</dbReference>
<feature type="domain" description="RING-type" evidence="9">
    <location>
        <begin position="12"/>
        <end position="52"/>
    </location>
</feature>
<dbReference type="InterPro" id="IPR013320">
    <property type="entry name" value="ConA-like_dom_sf"/>
</dbReference>
<dbReference type="SUPFAM" id="SSF57845">
    <property type="entry name" value="B-box zinc-binding domain"/>
    <property type="match status" value="1"/>
</dbReference>
<dbReference type="Pfam" id="PF00643">
    <property type="entry name" value="zf-B_box"/>
    <property type="match status" value="1"/>
</dbReference>
<evidence type="ECO:0000259" key="10">
    <source>
        <dbReference type="PROSITE" id="PS50119"/>
    </source>
</evidence>
<dbReference type="Gene3D" id="3.30.40.10">
    <property type="entry name" value="Zinc/RING finger domain, C3HC4 (zinc finger)"/>
    <property type="match status" value="1"/>
</dbReference>
<protein>
    <submittedName>
        <fullName evidence="12">E3 ubiquitin-protein ligase TRIM39-like</fullName>
    </submittedName>
</protein>
<dbReference type="InterPro" id="IPR006574">
    <property type="entry name" value="PRY"/>
</dbReference>
<dbReference type="GO" id="GO:0008270">
    <property type="term" value="F:zinc ion binding"/>
    <property type="evidence" value="ECO:0007669"/>
    <property type="project" value="UniProtKB-KW"/>
</dbReference>
<feature type="domain" description="B30.2/SPRY" evidence="11">
    <location>
        <begin position="335"/>
        <end position="536"/>
    </location>
</feature>
<evidence type="ECO:0000256" key="5">
    <source>
        <dbReference type="ARBA" id="ARBA00022859"/>
    </source>
</evidence>
<dbReference type="InterPro" id="IPR017907">
    <property type="entry name" value="Znf_RING_CS"/>
</dbReference>
<dbReference type="SMART" id="SM00336">
    <property type="entry name" value="BBOX"/>
    <property type="match status" value="1"/>
</dbReference>
<evidence type="ECO:0000313" key="12">
    <source>
        <dbReference type="EMBL" id="KPP64890.1"/>
    </source>
</evidence>
<dbReference type="Gene3D" id="3.30.160.60">
    <property type="entry name" value="Classic Zinc Finger"/>
    <property type="match status" value="1"/>
</dbReference>
<dbReference type="InterPro" id="IPR000315">
    <property type="entry name" value="Znf_B-box"/>
</dbReference>
<sequence>MSAADLEAELKCPVCLGIYREPMQLPCGHNLCRCCLNRLCESQDHCSCPECRATFARSPALKKNLKLANIVDCFRATRKTSLGPDCEQKELSLGADGNQNYFEEISSMVASCPEHKMPWEYFCRQHKACLCRLCLESHQSHNWQQLEKAAVSGRAVLADEVARLEQSQNMLDDAESWLQDAQDQLRADRARLKKQVSELFASIQEAIITEERDILDFIMAEEDLQLFRLEARIGEILSKKKASNRLLVEAQELASRSIPDWEFIRTYQITLEKLLKADVHIQSFSVQKRELDRALVSQVAKESQVLVKKLSKVIRDSISQSRELLLNRHSQGRAQTQKSKTQTARAPSSLQRSRLTLDPNTAHCNLSLSSDLLSAEWVQQRVPCPSHPERFRLHPQVLCSQGFVSGCHFWDVALTGTRRWEVGVTCKGPGLSWVDSCIAWALRWDSRKLQAFEGHRRHNNPQLSSIQQAPGRIRVCLDREEGTLSFFAVDSESAPSMEAGKLLHAFHIKAKCALFPGFYLEESKLSILQYSTKSELA</sequence>
<dbReference type="PROSITE" id="PS50188">
    <property type="entry name" value="B302_SPRY"/>
    <property type="match status" value="1"/>
</dbReference>
<dbReference type="SMART" id="SM00449">
    <property type="entry name" value="SPRY"/>
    <property type="match status" value="1"/>
</dbReference>
<evidence type="ECO:0000259" key="9">
    <source>
        <dbReference type="PROSITE" id="PS50089"/>
    </source>
</evidence>
<dbReference type="Proteomes" id="UP000034805">
    <property type="component" value="Unassembled WGS sequence"/>
</dbReference>
<dbReference type="InterPro" id="IPR051051">
    <property type="entry name" value="E3_ubiq-ligase_TRIM/RNF"/>
</dbReference>
<keyword evidence="2" id="KW-0479">Metal-binding</keyword>
<keyword evidence="5" id="KW-0391">Immunity</keyword>
<dbReference type="PROSITE" id="PS50119">
    <property type="entry name" value="ZF_BBOX"/>
    <property type="match status" value="1"/>
</dbReference>
<dbReference type="PROSITE" id="PS50089">
    <property type="entry name" value="ZF_RING_2"/>
    <property type="match status" value="1"/>
</dbReference>
<dbReference type="InterPro" id="IPR043136">
    <property type="entry name" value="B30.2/SPRY_sf"/>
</dbReference>
<dbReference type="SMART" id="SM00184">
    <property type="entry name" value="RING"/>
    <property type="match status" value="1"/>
</dbReference>
<evidence type="ECO:0000256" key="2">
    <source>
        <dbReference type="ARBA" id="ARBA00022723"/>
    </source>
</evidence>
<feature type="domain" description="B box-type" evidence="10">
    <location>
        <begin position="107"/>
        <end position="146"/>
    </location>
</feature>
<evidence type="ECO:0000256" key="7">
    <source>
        <dbReference type="SAM" id="Coils"/>
    </source>
</evidence>